<comment type="caution">
    <text evidence="1">The sequence shown here is derived from an EMBL/GenBank/DDBJ whole genome shotgun (WGS) entry which is preliminary data.</text>
</comment>
<name>A0A419B240_PECCA</name>
<dbReference type="AlphaFoldDB" id="A0A419B240"/>
<accession>A0A419B240</accession>
<dbReference type="EMBL" id="QZDH01000001">
    <property type="protein sequence ID" value="RJL55748.1"/>
    <property type="molecule type" value="Genomic_DNA"/>
</dbReference>
<dbReference type="Gene3D" id="1.25.10.10">
    <property type="entry name" value="Leucine-rich Repeat Variant"/>
    <property type="match status" value="1"/>
</dbReference>
<gene>
    <name evidence="1" type="ORF">D5071_00095</name>
</gene>
<reference evidence="1 2" key="1">
    <citation type="submission" date="2018-09" db="EMBL/GenBank/DDBJ databases">
        <title>Phylogenetic diversity of Pectobacterium and Dickeya strains causing blackleg disease of potato in Morocco.</title>
        <authorList>
            <person name="Oulghazi S."/>
            <person name="Moumni M."/>
            <person name="Faure D."/>
        </authorList>
    </citation>
    <scope>NUCLEOTIDE SEQUENCE [LARGE SCALE GENOMIC DNA]</scope>
    <source>
        <strain evidence="1 2">S1.15.11.2D</strain>
    </source>
</reference>
<dbReference type="InterPro" id="IPR011989">
    <property type="entry name" value="ARM-like"/>
</dbReference>
<organism evidence="1 2">
    <name type="scientific">Pectobacterium carotovorum</name>
    <name type="common">Erwinia carotovora</name>
    <dbReference type="NCBI Taxonomy" id="554"/>
    <lineage>
        <taxon>Bacteria</taxon>
        <taxon>Pseudomonadati</taxon>
        <taxon>Pseudomonadota</taxon>
        <taxon>Gammaproteobacteria</taxon>
        <taxon>Enterobacterales</taxon>
        <taxon>Pectobacteriaceae</taxon>
        <taxon>Pectobacterium</taxon>
    </lineage>
</organism>
<proteinExistence type="predicted"/>
<evidence type="ECO:0000313" key="1">
    <source>
        <dbReference type="EMBL" id="RJL55748.1"/>
    </source>
</evidence>
<evidence type="ECO:0000313" key="2">
    <source>
        <dbReference type="Proteomes" id="UP000283655"/>
    </source>
</evidence>
<protein>
    <submittedName>
        <fullName evidence="1">Uncharacterized protein</fullName>
    </submittedName>
</protein>
<dbReference type="RefSeq" id="WP_119872458.1">
    <property type="nucleotide sequence ID" value="NZ_QZDH01000001.1"/>
</dbReference>
<sequence length="131" mass="15012">MIESAEEFIALRSSDMKSEYDRSAMEEAPLDVWLDVLKKYPSYGRWVAHNKTVPLEILEALCAFDEMTRACVASKRKLSYALFDRLSRDASRTVRVAIAANRKAPADILERLLKDTDDGVIRIARYNVNER</sequence>
<dbReference type="Proteomes" id="UP000283655">
    <property type="component" value="Unassembled WGS sequence"/>
</dbReference>